<sequence length="677" mass="73996">MPEAEELLLDGVRHAAEALGRLWQRHRPPPVEKPVVRLGDVKRRLELLIEAVLGYPLPVREAQAGAPVPLARRLFDRDSRSAVPPAPLPANDGTAVYLPPSLPVADVAGRHVGPDDYSLFAMLQALRCERGSAAQLATVESGLVTDLYLLAECVAADHALRRLMPGWGDGLAARRAIAAANLENHRPRSRQAAEVATLYGAFLQGASDSPPPVGTPAAAVDWANGVAQGVTRRFPDERYTPWLGDGLIGRLLLPEGHPVRRGHDSFAADRPAEPADQRRTTALSRRPRARNADHDDDPSPGVWMVQTAEPQPHAEDPLGLNRPEDRAGDDDPQGSAESVAEMAEARLIHTPSRSRETFSSSDPPPRLDGLGGPSEADGGIAYPEWDFESGRYRDNAVRVRLASVVEGPGDWVERTLARHAGTLREIRRRLGVIRPDRQVQKGRSEGEDIDWDALVAERGERRAGLAPAGACYQRRWPAPRRIGLVLLVDASASTDAWVAGQVRVIDVEKEAALLAASALDAAGMDFAVLAFSGEGPRGVQLWQIKGFDEAWNLTRQRQVAGLEPDRYTRLGAALRHAATVLAGRPTEHRLLLLFSDGWPNDCDCYTSRYGIEDARQSVIEARRQGIAPYCFTVDREGGGYLPTIFGPGRYTIVQQPQQLPMAFIAWLRHAARQCRCR</sequence>
<dbReference type="InterPro" id="IPR002035">
    <property type="entry name" value="VWF_A"/>
</dbReference>
<feature type="region of interest" description="Disordered" evidence="1">
    <location>
        <begin position="262"/>
        <end position="381"/>
    </location>
</feature>
<dbReference type="PANTHER" id="PTHR41248">
    <property type="entry name" value="NORD PROTEIN"/>
    <property type="match status" value="1"/>
</dbReference>
<name>A0ABS9K2J2_9RHOO</name>
<feature type="compositionally biased region" description="Basic and acidic residues" evidence="1">
    <location>
        <begin position="262"/>
        <end position="279"/>
    </location>
</feature>
<reference evidence="3" key="1">
    <citation type="submission" date="2022-01" db="EMBL/GenBank/DDBJ databases">
        <authorList>
            <person name="Jo J.-H."/>
            <person name="Im W.-T."/>
        </authorList>
    </citation>
    <scope>NUCLEOTIDE SEQUENCE</scope>
    <source>
        <strain evidence="3">XY25</strain>
    </source>
</reference>
<dbReference type="Gene3D" id="3.40.50.410">
    <property type="entry name" value="von Willebrand factor, type A domain"/>
    <property type="match status" value="1"/>
</dbReference>
<dbReference type="EMBL" id="JAKLTN010000002">
    <property type="protein sequence ID" value="MCG2577358.1"/>
    <property type="molecule type" value="Genomic_DNA"/>
</dbReference>
<proteinExistence type="predicted"/>
<feature type="domain" description="VWFA" evidence="2">
    <location>
        <begin position="483"/>
        <end position="633"/>
    </location>
</feature>
<dbReference type="SUPFAM" id="SSF53300">
    <property type="entry name" value="vWA-like"/>
    <property type="match status" value="1"/>
</dbReference>
<evidence type="ECO:0000313" key="4">
    <source>
        <dbReference type="Proteomes" id="UP001165384"/>
    </source>
</evidence>
<feature type="compositionally biased region" description="Basic and acidic residues" evidence="1">
    <location>
        <begin position="312"/>
        <end position="326"/>
    </location>
</feature>
<organism evidence="3 4">
    <name type="scientific">Dechloromonas hankyongensis</name>
    <dbReference type="NCBI Taxonomy" id="2908002"/>
    <lineage>
        <taxon>Bacteria</taxon>
        <taxon>Pseudomonadati</taxon>
        <taxon>Pseudomonadota</taxon>
        <taxon>Betaproteobacteria</taxon>
        <taxon>Rhodocyclales</taxon>
        <taxon>Azonexaceae</taxon>
        <taxon>Dechloromonas</taxon>
    </lineage>
</organism>
<keyword evidence="4" id="KW-1185">Reference proteome</keyword>
<dbReference type="InterPro" id="IPR051928">
    <property type="entry name" value="NorD/CobT"/>
</dbReference>
<comment type="caution">
    <text evidence="3">The sequence shown here is derived from an EMBL/GenBank/DDBJ whole genome shotgun (WGS) entry which is preliminary data.</text>
</comment>
<dbReference type="RefSeq" id="WP_275710354.1">
    <property type="nucleotide sequence ID" value="NZ_JAKLTN010000002.1"/>
</dbReference>
<protein>
    <recommendedName>
        <fullName evidence="2">VWFA domain-containing protein</fullName>
    </recommendedName>
</protein>
<dbReference type="PANTHER" id="PTHR41248:SF1">
    <property type="entry name" value="NORD PROTEIN"/>
    <property type="match status" value="1"/>
</dbReference>
<evidence type="ECO:0000259" key="2">
    <source>
        <dbReference type="PROSITE" id="PS50234"/>
    </source>
</evidence>
<dbReference type="PROSITE" id="PS50234">
    <property type="entry name" value="VWFA"/>
    <property type="match status" value="1"/>
</dbReference>
<dbReference type="CDD" id="cd01454">
    <property type="entry name" value="vWA_norD_type"/>
    <property type="match status" value="1"/>
</dbReference>
<gene>
    <name evidence="3" type="ORF">LZ012_10160</name>
</gene>
<dbReference type="Proteomes" id="UP001165384">
    <property type="component" value="Unassembled WGS sequence"/>
</dbReference>
<dbReference type="InterPro" id="IPR036465">
    <property type="entry name" value="vWFA_dom_sf"/>
</dbReference>
<accession>A0ABS9K2J2</accession>
<dbReference type="SMART" id="SM00327">
    <property type="entry name" value="VWA"/>
    <property type="match status" value="1"/>
</dbReference>
<evidence type="ECO:0000256" key="1">
    <source>
        <dbReference type="SAM" id="MobiDB-lite"/>
    </source>
</evidence>
<evidence type="ECO:0000313" key="3">
    <source>
        <dbReference type="EMBL" id="MCG2577358.1"/>
    </source>
</evidence>